<feature type="non-terminal residue" evidence="1">
    <location>
        <position position="82"/>
    </location>
</feature>
<proteinExistence type="predicted"/>
<accession>A0A382F1T2</accession>
<dbReference type="EMBL" id="UINC01047558">
    <property type="protein sequence ID" value="SVB56968.1"/>
    <property type="molecule type" value="Genomic_DNA"/>
</dbReference>
<dbReference type="Gene3D" id="2.140.10.10">
    <property type="entry name" value="Quinoprotein alcohol dehydrogenase-like superfamily"/>
    <property type="match status" value="1"/>
</dbReference>
<evidence type="ECO:0000313" key="1">
    <source>
        <dbReference type="EMBL" id="SVB56968.1"/>
    </source>
</evidence>
<reference evidence="1" key="1">
    <citation type="submission" date="2018-05" db="EMBL/GenBank/DDBJ databases">
        <authorList>
            <person name="Lanie J.A."/>
            <person name="Ng W.-L."/>
            <person name="Kazmierczak K.M."/>
            <person name="Andrzejewski T.M."/>
            <person name="Davidsen T.M."/>
            <person name="Wayne K.J."/>
            <person name="Tettelin H."/>
            <person name="Glass J.I."/>
            <person name="Rusch D."/>
            <person name="Podicherti R."/>
            <person name="Tsui H.-C.T."/>
            <person name="Winkler M.E."/>
        </authorList>
    </citation>
    <scope>NUCLEOTIDE SEQUENCE</scope>
</reference>
<sequence length="82" mass="8814">MVIKLKHALVLFGIIIFIGNVEGQDSVSGLYSGQDWPFAGGDWSNSRYSTLADISVETVDRLNGAWVTRLEGGASSRSTPVV</sequence>
<dbReference type="InterPro" id="IPR011047">
    <property type="entry name" value="Quinoprotein_ADH-like_sf"/>
</dbReference>
<organism evidence="1">
    <name type="scientific">marine metagenome</name>
    <dbReference type="NCBI Taxonomy" id="408172"/>
    <lineage>
        <taxon>unclassified sequences</taxon>
        <taxon>metagenomes</taxon>
        <taxon>ecological metagenomes</taxon>
    </lineage>
</organism>
<dbReference type="SUPFAM" id="SSF50998">
    <property type="entry name" value="Quinoprotein alcohol dehydrogenase-like"/>
    <property type="match status" value="1"/>
</dbReference>
<dbReference type="AlphaFoldDB" id="A0A382F1T2"/>
<name>A0A382F1T2_9ZZZZ</name>
<protein>
    <submittedName>
        <fullName evidence="1">Uncharacterized protein</fullName>
    </submittedName>
</protein>
<gene>
    <name evidence="1" type="ORF">METZ01_LOCUS209822</name>
</gene>